<feature type="transmembrane region" description="Helical" evidence="7">
    <location>
        <begin position="114"/>
        <end position="135"/>
    </location>
</feature>
<dbReference type="EMBL" id="AWQS01000027">
    <property type="protein sequence ID" value="EWT06949.1"/>
    <property type="molecule type" value="Genomic_DNA"/>
</dbReference>
<feature type="region of interest" description="Disordered" evidence="6">
    <location>
        <begin position="1"/>
        <end position="24"/>
    </location>
</feature>
<dbReference type="Pfam" id="PF06271">
    <property type="entry name" value="RDD"/>
    <property type="match status" value="1"/>
</dbReference>
<accession>W9GSS9</accession>
<evidence type="ECO:0000259" key="8">
    <source>
        <dbReference type="Pfam" id="PF06271"/>
    </source>
</evidence>
<dbReference type="OrthoDB" id="5187110at2"/>
<organism evidence="9 10">
    <name type="scientific">Intrasporangium chromatireducens Q5-1</name>
    <dbReference type="NCBI Taxonomy" id="584657"/>
    <lineage>
        <taxon>Bacteria</taxon>
        <taxon>Bacillati</taxon>
        <taxon>Actinomycetota</taxon>
        <taxon>Actinomycetes</taxon>
        <taxon>Micrococcales</taxon>
        <taxon>Intrasporangiaceae</taxon>
        <taxon>Intrasporangium</taxon>
    </lineage>
</organism>
<dbReference type="AlphaFoldDB" id="W9GSS9"/>
<evidence type="ECO:0000256" key="4">
    <source>
        <dbReference type="ARBA" id="ARBA00022989"/>
    </source>
</evidence>
<dbReference type="PANTHER" id="PTHR36115">
    <property type="entry name" value="PROLINE-RICH ANTIGEN HOMOLOG-RELATED"/>
    <property type="match status" value="1"/>
</dbReference>
<evidence type="ECO:0000256" key="5">
    <source>
        <dbReference type="ARBA" id="ARBA00023136"/>
    </source>
</evidence>
<dbReference type="PANTHER" id="PTHR36115:SF6">
    <property type="entry name" value="PROLINE-RICH ANTIGEN HOMOLOG"/>
    <property type="match status" value="1"/>
</dbReference>
<dbReference type="PATRIC" id="fig|584657.3.peg.1106"/>
<proteinExistence type="predicted"/>
<keyword evidence="5 7" id="KW-0472">Membrane</keyword>
<name>W9GSS9_9MICO</name>
<evidence type="ECO:0000256" key="1">
    <source>
        <dbReference type="ARBA" id="ARBA00004651"/>
    </source>
</evidence>
<feature type="transmembrane region" description="Helical" evidence="7">
    <location>
        <begin position="46"/>
        <end position="64"/>
    </location>
</feature>
<keyword evidence="4 7" id="KW-1133">Transmembrane helix</keyword>
<evidence type="ECO:0000256" key="3">
    <source>
        <dbReference type="ARBA" id="ARBA00022692"/>
    </source>
</evidence>
<keyword evidence="2" id="KW-1003">Cell membrane</keyword>
<sequence>MVDRRDIGSWLEGPRARTSAPGEYHGQRLGMPLSGPGSIAHFGRRLVGVVIDWLLCLLIANALWGVGWQETGGRSFIPLAVFAVENLLLVGTLGTTIGHRVVGIQVRNVAGGRAHLLQVVVRTVLLCLAIPALIWDRDGRGMHDRVANTVIVNVR</sequence>
<dbReference type="InterPro" id="IPR016795">
    <property type="entry name" value="UCP021697"/>
</dbReference>
<dbReference type="InterPro" id="IPR010432">
    <property type="entry name" value="RDD"/>
</dbReference>
<dbReference type="GO" id="GO:0005886">
    <property type="term" value="C:plasma membrane"/>
    <property type="evidence" value="ECO:0007669"/>
    <property type="project" value="UniProtKB-SubCell"/>
</dbReference>
<evidence type="ECO:0000256" key="7">
    <source>
        <dbReference type="SAM" id="Phobius"/>
    </source>
</evidence>
<dbReference type="RefSeq" id="WP_034714381.1">
    <property type="nucleotide sequence ID" value="NZ_AWQS01000027.1"/>
</dbReference>
<evidence type="ECO:0000256" key="6">
    <source>
        <dbReference type="SAM" id="MobiDB-lite"/>
    </source>
</evidence>
<keyword evidence="3 7" id="KW-0812">Transmembrane</keyword>
<comment type="caution">
    <text evidence="9">The sequence shown here is derived from an EMBL/GenBank/DDBJ whole genome shotgun (WGS) entry which is preliminary data.</text>
</comment>
<dbReference type="Proteomes" id="UP000019494">
    <property type="component" value="Unassembled WGS sequence"/>
</dbReference>
<dbReference type="InterPro" id="IPR051791">
    <property type="entry name" value="Pra-immunoreactive"/>
</dbReference>
<reference evidence="10" key="1">
    <citation type="submission" date="2013-08" db="EMBL/GenBank/DDBJ databases">
        <title>Intrasporangium oryzae NRRL B-24470.</title>
        <authorList>
            <person name="Liu H."/>
            <person name="Wang G."/>
        </authorList>
    </citation>
    <scope>NUCLEOTIDE SEQUENCE [LARGE SCALE GENOMIC DNA]</scope>
    <source>
        <strain evidence="10">Q5-1</strain>
    </source>
</reference>
<protein>
    <recommendedName>
        <fullName evidence="8">RDD domain-containing protein</fullName>
    </recommendedName>
</protein>
<feature type="transmembrane region" description="Helical" evidence="7">
    <location>
        <begin position="76"/>
        <end position="102"/>
    </location>
</feature>
<comment type="subcellular location">
    <subcellularLocation>
        <location evidence="1">Cell membrane</location>
        <topology evidence="1">Multi-pass membrane protein</topology>
    </subcellularLocation>
</comment>
<feature type="domain" description="RDD" evidence="8">
    <location>
        <begin position="40"/>
        <end position="148"/>
    </location>
</feature>
<evidence type="ECO:0000313" key="10">
    <source>
        <dbReference type="Proteomes" id="UP000019494"/>
    </source>
</evidence>
<keyword evidence="10" id="KW-1185">Reference proteome</keyword>
<evidence type="ECO:0000313" key="9">
    <source>
        <dbReference type="EMBL" id="EWT06949.1"/>
    </source>
</evidence>
<evidence type="ECO:0000256" key="2">
    <source>
        <dbReference type="ARBA" id="ARBA00022475"/>
    </source>
</evidence>
<dbReference type="PIRSF" id="PIRSF021697">
    <property type="entry name" value="UCP021697"/>
    <property type="match status" value="1"/>
</dbReference>
<gene>
    <name evidence="9" type="ORF">N864_14020</name>
</gene>